<evidence type="ECO:0000256" key="1">
    <source>
        <dbReference type="ARBA" id="ARBA00004141"/>
    </source>
</evidence>
<dbReference type="GO" id="GO:0016491">
    <property type="term" value="F:oxidoreductase activity"/>
    <property type="evidence" value="ECO:0007669"/>
    <property type="project" value="UniProtKB-KW"/>
</dbReference>
<evidence type="ECO:0000256" key="10">
    <source>
        <dbReference type="ARBA" id="ARBA00023157"/>
    </source>
</evidence>
<dbReference type="GO" id="GO:0046872">
    <property type="term" value="F:metal ion binding"/>
    <property type="evidence" value="ECO:0007669"/>
    <property type="project" value="UniProtKB-KW"/>
</dbReference>
<keyword evidence="9 12" id="KW-0472">Membrane</keyword>
<evidence type="ECO:0000256" key="11">
    <source>
        <dbReference type="ARBA" id="ARBA00023444"/>
    </source>
</evidence>
<keyword evidence="4" id="KW-0479">Metal-binding</keyword>
<evidence type="ECO:0000313" key="13">
    <source>
        <dbReference type="EMBL" id="GGH81459.1"/>
    </source>
</evidence>
<dbReference type="RefSeq" id="WP_188958494.1">
    <property type="nucleotide sequence ID" value="NZ_BMIB01000006.1"/>
</dbReference>
<keyword evidence="10" id="KW-1015">Disulfide bond</keyword>
<name>A0A917J5G5_9BACT</name>
<dbReference type="InterPro" id="IPR050450">
    <property type="entry name" value="COX15/CtaA_HemeA_synthase"/>
</dbReference>
<comment type="subcellular location">
    <subcellularLocation>
        <location evidence="1">Membrane</location>
        <topology evidence="1">Multi-pass membrane protein</topology>
    </subcellularLocation>
</comment>
<reference evidence="13" key="1">
    <citation type="journal article" date="2014" name="Int. J. Syst. Evol. Microbiol.">
        <title>Complete genome sequence of Corynebacterium casei LMG S-19264T (=DSM 44701T), isolated from a smear-ripened cheese.</title>
        <authorList>
            <consortium name="US DOE Joint Genome Institute (JGI-PGF)"/>
            <person name="Walter F."/>
            <person name="Albersmeier A."/>
            <person name="Kalinowski J."/>
            <person name="Ruckert C."/>
        </authorList>
    </citation>
    <scope>NUCLEOTIDE SEQUENCE</scope>
    <source>
        <strain evidence="13">CGMCC 1.15290</strain>
    </source>
</reference>
<evidence type="ECO:0008006" key="15">
    <source>
        <dbReference type="Google" id="ProtNLM"/>
    </source>
</evidence>
<feature type="transmembrane region" description="Helical" evidence="12">
    <location>
        <begin position="12"/>
        <end position="32"/>
    </location>
</feature>
<protein>
    <recommendedName>
        <fullName evidence="15">Heme A synthase</fullName>
    </recommendedName>
</protein>
<dbReference type="GO" id="GO:0016020">
    <property type="term" value="C:membrane"/>
    <property type="evidence" value="ECO:0007669"/>
    <property type="project" value="UniProtKB-SubCell"/>
</dbReference>
<comment type="caution">
    <text evidence="13">The sequence shown here is derived from an EMBL/GenBank/DDBJ whole genome shotgun (WGS) entry which is preliminary data.</text>
</comment>
<evidence type="ECO:0000256" key="6">
    <source>
        <dbReference type="ARBA" id="ARBA00023002"/>
    </source>
</evidence>
<feature type="transmembrane region" description="Helical" evidence="12">
    <location>
        <begin position="281"/>
        <end position="302"/>
    </location>
</feature>
<evidence type="ECO:0000256" key="4">
    <source>
        <dbReference type="ARBA" id="ARBA00022723"/>
    </source>
</evidence>
<accession>A0A917J5G5</accession>
<dbReference type="InterPro" id="IPR003780">
    <property type="entry name" value="COX15/CtaA_fam"/>
</dbReference>
<evidence type="ECO:0000256" key="12">
    <source>
        <dbReference type="SAM" id="Phobius"/>
    </source>
</evidence>
<evidence type="ECO:0000256" key="9">
    <source>
        <dbReference type="ARBA" id="ARBA00023136"/>
    </source>
</evidence>
<reference evidence="13" key="2">
    <citation type="submission" date="2020-09" db="EMBL/GenBank/DDBJ databases">
        <authorList>
            <person name="Sun Q."/>
            <person name="Zhou Y."/>
        </authorList>
    </citation>
    <scope>NUCLEOTIDE SEQUENCE</scope>
    <source>
        <strain evidence="13">CGMCC 1.15290</strain>
    </source>
</reference>
<keyword evidence="14" id="KW-1185">Reference proteome</keyword>
<sequence>MSSSNSAYIRYTRFVLVFVFVVIAAGGIVRMTQSGMGCPDWPRCFGSWIPPTDASQLPADYEKYLRQQDIDHTFNAQHTWTEYINRLLGALLGIWILIHVIWSYRKFIKTKPVIFWLSFLLLLATGIQGWLGKRIVDANLAVVKITTHMLVALVIAIVPVIILRKLKAITPVQDKGTKWLALITLLLLLVQIVLGTEVREQIDEISRSLNYLQRELWIGRLDFFFTLHKAFAWVAAIGCVALFWRALPHKELAGLGAWTFVVVLLTLLLGLGMNYLNVPAIAQPLHLLSSSLLFVLVYALLLRVK</sequence>
<organism evidence="13 14">
    <name type="scientific">Filimonas zeae</name>
    <dbReference type="NCBI Taxonomy" id="1737353"/>
    <lineage>
        <taxon>Bacteria</taxon>
        <taxon>Pseudomonadati</taxon>
        <taxon>Bacteroidota</taxon>
        <taxon>Chitinophagia</taxon>
        <taxon>Chitinophagales</taxon>
        <taxon>Chitinophagaceae</taxon>
        <taxon>Filimonas</taxon>
    </lineage>
</organism>
<dbReference type="GO" id="GO:0006784">
    <property type="term" value="P:heme A biosynthetic process"/>
    <property type="evidence" value="ECO:0007669"/>
    <property type="project" value="InterPro"/>
</dbReference>
<keyword evidence="6" id="KW-0560">Oxidoreductase</keyword>
<keyword evidence="2" id="KW-1003">Cell membrane</keyword>
<evidence type="ECO:0000256" key="8">
    <source>
        <dbReference type="ARBA" id="ARBA00023133"/>
    </source>
</evidence>
<feature type="transmembrane region" description="Helical" evidence="12">
    <location>
        <begin position="83"/>
        <end position="102"/>
    </location>
</feature>
<proteinExistence type="predicted"/>
<dbReference type="PANTHER" id="PTHR35457:SF1">
    <property type="entry name" value="HEME A SYNTHASE"/>
    <property type="match status" value="1"/>
</dbReference>
<feature type="transmembrane region" description="Helical" evidence="12">
    <location>
        <begin position="223"/>
        <end position="243"/>
    </location>
</feature>
<keyword evidence="7" id="KW-0408">Iron</keyword>
<feature type="transmembrane region" description="Helical" evidence="12">
    <location>
        <begin position="255"/>
        <end position="275"/>
    </location>
</feature>
<evidence type="ECO:0000256" key="7">
    <source>
        <dbReference type="ARBA" id="ARBA00023004"/>
    </source>
</evidence>
<evidence type="ECO:0000313" key="14">
    <source>
        <dbReference type="Proteomes" id="UP000627292"/>
    </source>
</evidence>
<feature type="transmembrane region" description="Helical" evidence="12">
    <location>
        <begin position="114"/>
        <end position="131"/>
    </location>
</feature>
<dbReference type="EMBL" id="BMIB01000006">
    <property type="protein sequence ID" value="GGH81459.1"/>
    <property type="molecule type" value="Genomic_DNA"/>
</dbReference>
<feature type="transmembrane region" description="Helical" evidence="12">
    <location>
        <begin position="176"/>
        <end position="194"/>
    </location>
</feature>
<evidence type="ECO:0000256" key="5">
    <source>
        <dbReference type="ARBA" id="ARBA00022989"/>
    </source>
</evidence>
<feature type="transmembrane region" description="Helical" evidence="12">
    <location>
        <begin position="143"/>
        <end position="164"/>
    </location>
</feature>
<evidence type="ECO:0000256" key="3">
    <source>
        <dbReference type="ARBA" id="ARBA00022692"/>
    </source>
</evidence>
<evidence type="ECO:0000256" key="2">
    <source>
        <dbReference type="ARBA" id="ARBA00022475"/>
    </source>
</evidence>
<keyword evidence="5 12" id="KW-1133">Transmembrane helix</keyword>
<dbReference type="PANTHER" id="PTHR35457">
    <property type="entry name" value="HEME A SYNTHASE"/>
    <property type="match status" value="1"/>
</dbReference>
<keyword evidence="8" id="KW-0350">Heme biosynthesis</keyword>
<gene>
    <name evidence="13" type="ORF">GCM10011379_53880</name>
</gene>
<comment type="pathway">
    <text evidence="11">Porphyrin-containing compound metabolism.</text>
</comment>
<dbReference type="Pfam" id="PF02628">
    <property type="entry name" value="COX15-CtaA"/>
    <property type="match status" value="1"/>
</dbReference>
<dbReference type="Proteomes" id="UP000627292">
    <property type="component" value="Unassembled WGS sequence"/>
</dbReference>
<keyword evidence="3 12" id="KW-0812">Transmembrane</keyword>
<dbReference type="AlphaFoldDB" id="A0A917J5G5"/>